<evidence type="ECO:0000313" key="3">
    <source>
        <dbReference type="Proteomes" id="UP000291562"/>
    </source>
</evidence>
<feature type="chain" id="PRO_5019536448" description="Autotransporter outer membrane beta-barrel domain-containing protein" evidence="1">
    <location>
        <begin position="20"/>
        <end position="684"/>
    </location>
</feature>
<keyword evidence="1" id="KW-0732">Signal</keyword>
<proteinExistence type="predicted"/>
<dbReference type="AlphaFoldDB" id="A0A411HPB6"/>
<reference evidence="2 3" key="1">
    <citation type="submission" date="2019-01" db="EMBL/GenBank/DDBJ databases">
        <title>Pseudolysobacter antarctica gen. nov., sp. nov., isolated from Fildes Peninsula, Antarctica.</title>
        <authorList>
            <person name="Wei Z."/>
            <person name="Peng F."/>
        </authorList>
    </citation>
    <scope>NUCLEOTIDE SEQUENCE [LARGE SCALE GENOMIC DNA]</scope>
    <source>
        <strain evidence="2 3">AQ6-296</strain>
    </source>
</reference>
<dbReference type="KEGG" id="xbc:ELE36_19215"/>
<protein>
    <recommendedName>
        <fullName evidence="4">Autotransporter outer membrane beta-barrel domain-containing protein</fullName>
    </recommendedName>
</protein>
<feature type="signal peptide" evidence="1">
    <location>
        <begin position="1"/>
        <end position="19"/>
    </location>
</feature>
<evidence type="ECO:0000256" key="1">
    <source>
        <dbReference type="SAM" id="SignalP"/>
    </source>
</evidence>
<gene>
    <name evidence="2" type="ORF">ELE36_19215</name>
</gene>
<dbReference type="OrthoDB" id="6056869at2"/>
<accession>A0A411HPB6</accession>
<dbReference type="RefSeq" id="WP_129836189.1">
    <property type="nucleotide sequence ID" value="NZ_CP035704.1"/>
</dbReference>
<sequence length="684" mass="69069">MSKNLACVLQLGLRIAVVAFPGVAAATTYVAPITGVSAHDGPGGAGNYVPAYSIHSSNGALHYVLSDADLVQVATSLPIDVSGLNLSSTGGSSPVVLDVGNGTGRLSVSSVRGATGVWGVATGMSVDDGGALTVNGSSSVYAQSDDAVPTSASLGVRVHSGSATFQGDAQITTYTPGYSQGIWVYQGIVNFNGAATILAQARGESTSGVYNSGGGISHINFNRGATISALAIHPSDNVHGIYNDNQNSAIAVTGSLDINAVSQGSTAFGVRNQGVLNVSGNTHVTTSGPRSTFGIANTHRTARVNLLGDTDITVSNGTNYVPFGNPTAIANNYPGTSVMRFGGAVRATITATTETYAVDNASTLQIPSLVGTTRLGATTSCSGCNVYGIRNQGGTVEIAGGLVITTQVTPPGNAYAIWNVAAGGQSGTILVNEAGGQSVQLDGDIVTGALLGETGTASTRVFLATPSSFLLGNVLGYAGANGYYHAGTNELHVGAAASWEVVGTGLADFGSGSLTVDGRGVIDSSRLLTGGVTIDGTEETGAVVTLADQAVLRLYSDVSGSTAGSIRFGSGIQSFLSEGTLRIAIGHDPVFDRGTLSDSNTAVFYPAIPRITVIDAAKAAAGTGQFAAVDGLTLSLPVDIAGVARMALVRPVVERSEDKHQVLLSGIWVQVLPIDTIFRAGFDS</sequence>
<organism evidence="2 3">
    <name type="scientific">Pseudolysobacter antarcticus</name>
    <dbReference type="NCBI Taxonomy" id="2511995"/>
    <lineage>
        <taxon>Bacteria</taxon>
        <taxon>Pseudomonadati</taxon>
        <taxon>Pseudomonadota</taxon>
        <taxon>Gammaproteobacteria</taxon>
        <taxon>Lysobacterales</taxon>
        <taxon>Rhodanobacteraceae</taxon>
        <taxon>Pseudolysobacter</taxon>
    </lineage>
</organism>
<dbReference type="EMBL" id="CP035704">
    <property type="protein sequence ID" value="QBB72327.1"/>
    <property type="molecule type" value="Genomic_DNA"/>
</dbReference>
<evidence type="ECO:0008006" key="4">
    <source>
        <dbReference type="Google" id="ProtNLM"/>
    </source>
</evidence>
<name>A0A411HPB6_9GAMM</name>
<dbReference type="Proteomes" id="UP000291562">
    <property type="component" value="Chromosome"/>
</dbReference>
<keyword evidence="3" id="KW-1185">Reference proteome</keyword>
<evidence type="ECO:0000313" key="2">
    <source>
        <dbReference type="EMBL" id="QBB72327.1"/>
    </source>
</evidence>